<reference evidence="2 3" key="1">
    <citation type="submission" date="2019-01" db="EMBL/GenBank/DDBJ databases">
        <authorList>
            <person name="Chen W.-M."/>
        </authorList>
    </citation>
    <scope>NUCLEOTIDE SEQUENCE [LARGE SCALE GENOMIC DNA]</scope>
    <source>
        <strain evidence="2 3">CCP-7</strain>
    </source>
</reference>
<evidence type="ECO:0000313" key="2">
    <source>
        <dbReference type="EMBL" id="RVT93841.1"/>
    </source>
</evidence>
<dbReference type="OrthoDB" id="5396182at2"/>
<proteinExistence type="predicted"/>
<dbReference type="Pfam" id="PF11026">
    <property type="entry name" value="DUF2721"/>
    <property type="match status" value="1"/>
</dbReference>
<evidence type="ECO:0000313" key="3">
    <source>
        <dbReference type="Proteomes" id="UP000282971"/>
    </source>
</evidence>
<dbReference type="EMBL" id="SACN01000001">
    <property type="protein sequence ID" value="RVT93841.1"/>
    <property type="molecule type" value="Genomic_DNA"/>
</dbReference>
<dbReference type="AlphaFoldDB" id="A0A437M7Z5"/>
<protein>
    <submittedName>
        <fullName evidence="2">DUF2721 domain-containing protein</fullName>
    </submittedName>
</protein>
<keyword evidence="1" id="KW-0812">Transmembrane</keyword>
<dbReference type="InterPro" id="IPR021279">
    <property type="entry name" value="DUF2721"/>
</dbReference>
<gene>
    <name evidence="2" type="ORF">EOD43_08255</name>
</gene>
<sequence length="156" mass="17089">MLPILPVLPTDIAHVIQTALAPVFLLTGIGSILNLLASRLSRIVDHARRIEREFTPVGDPIHEKQVKRLRLLDKRMRIVGNAIFLCTASAVLICIVVAGLFVANLLELGFGRLTASLFVLAMLLLIAGLTLFLIEVRLAVHAVQVEDALLEREGRS</sequence>
<feature type="transmembrane region" description="Helical" evidence="1">
    <location>
        <begin position="115"/>
        <end position="134"/>
    </location>
</feature>
<name>A0A437M7Z5_9SPHN</name>
<feature type="transmembrane region" description="Helical" evidence="1">
    <location>
        <begin position="12"/>
        <end position="36"/>
    </location>
</feature>
<feature type="transmembrane region" description="Helical" evidence="1">
    <location>
        <begin position="78"/>
        <end position="103"/>
    </location>
</feature>
<keyword evidence="1" id="KW-0472">Membrane</keyword>
<accession>A0A437M7Z5</accession>
<evidence type="ECO:0000256" key="1">
    <source>
        <dbReference type="SAM" id="Phobius"/>
    </source>
</evidence>
<organism evidence="2 3">
    <name type="scientific">Sphingomonas crocodyli</name>
    <dbReference type="NCBI Taxonomy" id="1979270"/>
    <lineage>
        <taxon>Bacteria</taxon>
        <taxon>Pseudomonadati</taxon>
        <taxon>Pseudomonadota</taxon>
        <taxon>Alphaproteobacteria</taxon>
        <taxon>Sphingomonadales</taxon>
        <taxon>Sphingomonadaceae</taxon>
        <taxon>Sphingomonas</taxon>
    </lineage>
</organism>
<keyword evidence="3" id="KW-1185">Reference proteome</keyword>
<dbReference type="RefSeq" id="WP_127742863.1">
    <property type="nucleotide sequence ID" value="NZ_SACN01000001.1"/>
</dbReference>
<keyword evidence="1" id="KW-1133">Transmembrane helix</keyword>
<dbReference type="Proteomes" id="UP000282971">
    <property type="component" value="Unassembled WGS sequence"/>
</dbReference>
<comment type="caution">
    <text evidence="2">The sequence shown here is derived from an EMBL/GenBank/DDBJ whole genome shotgun (WGS) entry which is preliminary data.</text>
</comment>